<feature type="transmembrane region" description="Helical" evidence="7">
    <location>
        <begin position="449"/>
        <end position="469"/>
    </location>
</feature>
<dbReference type="InterPro" id="IPR003838">
    <property type="entry name" value="ABC3_permease_C"/>
</dbReference>
<comment type="similarity">
    <text evidence="2">Belongs to the ABC-4 integral membrane protein family. LolC/E subfamily.</text>
</comment>
<dbReference type="AlphaFoldDB" id="A0A101JF61"/>
<evidence type="ECO:0000313" key="10">
    <source>
        <dbReference type="Proteomes" id="UP000053244"/>
    </source>
</evidence>
<organism evidence="9 10">
    <name type="scientific">Actinoplanes awajinensis subsp. mycoplanecinus</name>
    <dbReference type="NCBI Taxonomy" id="135947"/>
    <lineage>
        <taxon>Bacteria</taxon>
        <taxon>Bacillati</taxon>
        <taxon>Actinomycetota</taxon>
        <taxon>Actinomycetes</taxon>
        <taxon>Micromonosporales</taxon>
        <taxon>Micromonosporaceae</taxon>
        <taxon>Actinoplanes</taxon>
    </lineage>
</organism>
<dbReference type="Proteomes" id="UP000053244">
    <property type="component" value="Unassembled WGS sequence"/>
</dbReference>
<dbReference type="InterPro" id="IPR051447">
    <property type="entry name" value="Lipoprotein-release_system"/>
</dbReference>
<evidence type="ECO:0000256" key="1">
    <source>
        <dbReference type="ARBA" id="ARBA00004651"/>
    </source>
</evidence>
<dbReference type="PANTHER" id="PTHR30489:SF0">
    <property type="entry name" value="LIPOPROTEIN-RELEASING SYSTEM TRANSMEMBRANE PROTEIN LOLE"/>
    <property type="match status" value="1"/>
</dbReference>
<evidence type="ECO:0000256" key="7">
    <source>
        <dbReference type="SAM" id="Phobius"/>
    </source>
</evidence>
<accession>A0A101JF61</accession>
<feature type="transmembrane region" description="Helical" evidence="7">
    <location>
        <begin position="677"/>
        <end position="701"/>
    </location>
</feature>
<evidence type="ECO:0000256" key="4">
    <source>
        <dbReference type="ARBA" id="ARBA00022692"/>
    </source>
</evidence>
<reference evidence="9 10" key="1">
    <citation type="submission" date="2015-10" db="EMBL/GenBank/DDBJ databases">
        <authorList>
            <person name="Gilbert D.G."/>
        </authorList>
    </citation>
    <scope>NUCLEOTIDE SEQUENCE [LARGE SCALE GENOMIC DNA]</scope>
    <source>
        <strain evidence="9 10">NRRL B-16712</strain>
    </source>
</reference>
<evidence type="ECO:0000256" key="3">
    <source>
        <dbReference type="ARBA" id="ARBA00022475"/>
    </source>
</evidence>
<dbReference type="GO" id="GO:0098797">
    <property type="term" value="C:plasma membrane protein complex"/>
    <property type="evidence" value="ECO:0007669"/>
    <property type="project" value="TreeGrafter"/>
</dbReference>
<evidence type="ECO:0000256" key="2">
    <source>
        <dbReference type="ARBA" id="ARBA00005236"/>
    </source>
</evidence>
<evidence type="ECO:0000313" key="9">
    <source>
        <dbReference type="EMBL" id="KUL25604.1"/>
    </source>
</evidence>
<keyword evidence="4 7" id="KW-0812">Transmembrane</keyword>
<dbReference type="PANTHER" id="PTHR30489">
    <property type="entry name" value="LIPOPROTEIN-RELEASING SYSTEM TRANSMEMBRANE PROTEIN LOLE"/>
    <property type="match status" value="1"/>
</dbReference>
<dbReference type="EMBL" id="LLZH01000312">
    <property type="protein sequence ID" value="KUL25604.1"/>
    <property type="molecule type" value="Genomic_DNA"/>
</dbReference>
<keyword evidence="10" id="KW-1185">Reference proteome</keyword>
<comment type="caution">
    <text evidence="9">The sequence shown here is derived from an EMBL/GenBank/DDBJ whole genome shotgun (WGS) entry which is preliminary data.</text>
</comment>
<evidence type="ECO:0000256" key="5">
    <source>
        <dbReference type="ARBA" id="ARBA00022989"/>
    </source>
</evidence>
<dbReference type="GO" id="GO:0044874">
    <property type="term" value="P:lipoprotein localization to outer membrane"/>
    <property type="evidence" value="ECO:0007669"/>
    <property type="project" value="TreeGrafter"/>
</dbReference>
<keyword evidence="5 7" id="KW-1133">Transmembrane helix</keyword>
<name>A0A101JF61_9ACTN</name>
<dbReference type="RefSeq" id="WP_198171224.1">
    <property type="nucleotide sequence ID" value="NZ_LLZH01000312.1"/>
</dbReference>
<feature type="transmembrane region" description="Helical" evidence="7">
    <location>
        <begin position="329"/>
        <end position="355"/>
    </location>
</feature>
<keyword evidence="3" id="KW-1003">Cell membrane</keyword>
<protein>
    <recommendedName>
        <fullName evidence="8">ABC3 transporter permease C-terminal domain-containing protein</fullName>
    </recommendedName>
</protein>
<evidence type="ECO:0000256" key="6">
    <source>
        <dbReference type="ARBA" id="ARBA00023136"/>
    </source>
</evidence>
<feature type="transmembrane region" description="Helical" evidence="7">
    <location>
        <begin position="375"/>
        <end position="396"/>
    </location>
</feature>
<feature type="transmembrane region" description="Helical" evidence="7">
    <location>
        <begin position="721"/>
        <end position="748"/>
    </location>
</feature>
<dbReference type="Pfam" id="PF02687">
    <property type="entry name" value="FtsX"/>
    <property type="match status" value="2"/>
</dbReference>
<evidence type="ECO:0000259" key="8">
    <source>
        <dbReference type="Pfam" id="PF02687"/>
    </source>
</evidence>
<proteinExistence type="inferred from homology"/>
<gene>
    <name evidence="9" type="ORF">ADL15_40380</name>
</gene>
<feature type="transmembrane region" description="Helical" evidence="7">
    <location>
        <begin position="280"/>
        <end position="299"/>
    </location>
</feature>
<feature type="domain" description="ABC3 transporter permease C-terminal" evidence="8">
    <location>
        <begin position="681"/>
        <end position="800"/>
    </location>
</feature>
<sequence>MHRFRFWMVWSWRDLRRRWVLVGAIAAVIALGTGTYAGLLGTSAWRTQSNDESFAAVHTHDLRVALPQGSLVAEGSLAALVSGLPHAGDVAAARERLVVPTQIAGPGGLLVTGELVGTDTRPGAPVDGVWINQGRALGAADDGRPYVVAEAVFARKNNLPLPAELTVSGGTALTVVGRGQSPEYFLVTGAQGGGTPFLSQKSYGVLFASLHTVQQVTGTGGAVNDVVLTLRPGTDRNMIAGELRHALDTARPPVAATVGTRDDIDAYRILYQDIAGDAKLWRVVALLVLLGGALAALNLTTRIVEAQRREIGIGMALGVPSRLLAVRPLLFGAQVALLGVVLGLLVGWAIGIPLRSLFTDMVPLPIWRTPLQLDVFAQAAALGFVLPFAAVAWPIWRALRVQPVQAIRVGHLAARSGGLVGFLPRLRLPGPGYHQIPVRNVLRTPRRSALTALGIAAAITTLVTVVGFLDTFRGTLDRASDELLHAAPDRVAVTLDTFQPRNGDVVRRVATLPEVGSVDVGLLAAATARSGGHQVDLAIEVVARHASWTPTLTEGTAAGGIVLAGKAARDLDIHVGDSVTVAHPQATAAGLRTVQTRMRVAGVHPNPMRMLAYLDPDSAAAFGMAGTTNLLTVTPAAGAGPETVRRALLAVPHVASAQTAQASTDGMKASLDEFVGILQVAAAVTLLLALLIAFNTTTIGVDERGREHATMLAFGLPPRTVLGMTTVETVLIGGVGTVVGILGGYGLLRWLTATTIPSVLPEIGVTAALSARTVLEALALGVLTVAIAPLFTLRRTRRMDISATLRVME</sequence>
<comment type="subcellular location">
    <subcellularLocation>
        <location evidence="1">Cell membrane</location>
        <topology evidence="1">Multi-pass membrane protein</topology>
    </subcellularLocation>
</comment>
<feature type="domain" description="ABC3 transporter permease C-terminal" evidence="8">
    <location>
        <begin position="283"/>
        <end position="403"/>
    </location>
</feature>
<feature type="transmembrane region" description="Helical" evidence="7">
    <location>
        <begin position="768"/>
        <end position="791"/>
    </location>
</feature>
<keyword evidence="6 7" id="KW-0472">Membrane</keyword>